<evidence type="ECO:0000256" key="11">
    <source>
        <dbReference type="ARBA" id="ARBA00038053"/>
    </source>
</evidence>
<feature type="transmembrane region" description="Helical" evidence="16">
    <location>
        <begin position="275"/>
        <end position="292"/>
    </location>
</feature>
<evidence type="ECO:0000256" key="13">
    <source>
        <dbReference type="ARBA" id="ARBA00041418"/>
    </source>
</evidence>
<dbReference type="GO" id="GO:0005886">
    <property type="term" value="C:plasma membrane"/>
    <property type="evidence" value="ECO:0007669"/>
    <property type="project" value="TreeGrafter"/>
</dbReference>
<comment type="similarity">
    <text evidence="11">Belongs to the SEDS family. FtsW subfamily.</text>
</comment>
<evidence type="ECO:0000256" key="10">
    <source>
        <dbReference type="ARBA" id="ARBA00033270"/>
    </source>
</evidence>
<feature type="transmembrane region" description="Helical" evidence="16">
    <location>
        <begin position="119"/>
        <end position="135"/>
    </location>
</feature>
<proteinExistence type="inferred from homology"/>
<dbReference type="GO" id="GO:0032153">
    <property type="term" value="C:cell division site"/>
    <property type="evidence" value="ECO:0007669"/>
    <property type="project" value="TreeGrafter"/>
</dbReference>
<keyword evidence="5" id="KW-0133">Cell shape</keyword>
<dbReference type="GO" id="GO:0008360">
    <property type="term" value="P:regulation of cell shape"/>
    <property type="evidence" value="ECO:0007669"/>
    <property type="project" value="UniProtKB-KW"/>
</dbReference>
<feature type="transmembrane region" description="Helical" evidence="16">
    <location>
        <begin position="169"/>
        <end position="185"/>
    </location>
</feature>
<keyword evidence="6" id="KW-0573">Peptidoglycan synthesis</keyword>
<dbReference type="PANTHER" id="PTHR30474:SF2">
    <property type="entry name" value="PEPTIDOGLYCAN GLYCOSYLTRANSFERASE FTSW-RELATED"/>
    <property type="match status" value="1"/>
</dbReference>
<dbReference type="GO" id="GO:0008955">
    <property type="term" value="F:peptidoglycan glycosyltransferase activity"/>
    <property type="evidence" value="ECO:0007669"/>
    <property type="project" value="UniProtKB-EC"/>
</dbReference>
<evidence type="ECO:0000256" key="14">
    <source>
        <dbReference type="ARBA" id="ARBA00044770"/>
    </source>
</evidence>
<comment type="subcellular location">
    <subcellularLocation>
        <location evidence="1">Membrane</location>
        <topology evidence="1">Multi-pass membrane protein</topology>
    </subcellularLocation>
</comment>
<evidence type="ECO:0000256" key="1">
    <source>
        <dbReference type="ARBA" id="ARBA00004141"/>
    </source>
</evidence>
<evidence type="ECO:0000256" key="15">
    <source>
        <dbReference type="ARBA" id="ARBA00049902"/>
    </source>
</evidence>
<keyword evidence="8 16" id="KW-0472">Membrane</keyword>
<keyword evidence="2" id="KW-0328">Glycosyltransferase</keyword>
<feature type="transmembrane region" description="Helical" evidence="16">
    <location>
        <begin position="76"/>
        <end position="99"/>
    </location>
</feature>
<dbReference type="GO" id="GO:0015648">
    <property type="term" value="F:lipid-linked peptidoglycan transporter activity"/>
    <property type="evidence" value="ECO:0007669"/>
    <property type="project" value="TreeGrafter"/>
</dbReference>
<evidence type="ECO:0000256" key="4">
    <source>
        <dbReference type="ARBA" id="ARBA00022692"/>
    </source>
</evidence>
<dbReference type="PANTHER" id="PTHR30474">
    <property type="entry name" value="CELL CYCLE PROTEIN"/>
    <property type="match status" value="1"/>
</dbReference>
<dbReference type="Proteomes" id="UP000177325">
    <property type="component" value="Unassembled WGS sequence"/>
</dbReference>
<reference evidence="17 18" key="1">
    <citation type="journal article" date="2016" name="Nat. Commun.">
        <title>Thousands of microbial genomes shed light on interconnected biogeochemical processes in an aquifer system.</title>
        <authorList>
            <person name="Anantharaman K."/>
            <person name="Brown C.T."/>
            <person name="Hug L.A."/>
            <person name="Sharon I."/>
            <person name="Castelle C.J."/>
            <person name="Probst A.J."/>
            <person name="Thomas B.C."/>
            <person name="Singh A."/>
            <person name="Wilkins M.J."/>
            <person name="Karaoz U."/>
            <person name="Brodie E.L."/>
            <person name="Williams K.H."/>
            <person name="Hubbard S.S."/>
            <person name="Banfield J.F."/>
        </authorList>
    </citation>
    <scope>NUCLEOTIDE SEQUENCE [LARGE SCALE GENOMIC DNA]</scope>
</reference>
<evidence type="ECO:0000256" key="3">
    <source>
        <dbReference type="ARBA" id="ARBA00022679"/>
    </source>
</evidence>
<evidence type="ECO:0000256" key="16">
    <source>
        <dbReference type="SAM" id="Phobius"/>
    </source>
</evidence>
<keyword evidence="7 16" id="KW-1133">Transmembrane helix</keyword>
<dbReference type="AlphaFoldDB" id="A0A1F6FH07"/>
<feature type="transmembrane region" description="Helical" evidence="16">
    <location>
        <begin position="12"/>
        <end position="37"/>
    </location>
</feature>
<organism evidence="17 18">
    <name type="scientific">Candidatus Kaiserbacteria bacterium RIFCSPLOWO2_12_FULL_45_26</name>
    <dbReference type="NCBI Taxonomy" id="1798525"/>
    <lineage>
        <taxon>Bacteria</taxon>
        <taxon>Candidatus Kaiseribacteriota</taxon>
    </lineage>
</organism>
<dbReference type="GO" id="GO:0009252">
    <property type="term" value="P:peptidoglycan biosynthetic process"/>
    <property type="evidence" value="ECO:0007669"/>
    <property type="project" value="UniProtKB-KW"/>
</dbReference>
<dbReference type="EC" id="2.4.99.28" evidence="14"/>
<gene>
    <name evidence="17" type="ORF">A3G90_03640</name>
</gene>
<dbReference type="STRING" id="1798525.A3G90_03640"/>
<feature type="transmembrane region" description="Helical" evidence="16">
    <location>
        <begin position="142"/>
        <end position="163"/>
    </location>
</feature>
<evidence type="ECO:0000256" key="7">
    <source>
        <dbReference type="ARBA" id="ARBA00022989"/>
    </source>
</evidence>
<dbReference type="InterPro" id="IPR001182">
    <property type="entry name" value="FtsW/RodA"/>
</dbReference>
<dbReference type="GO" id="GO:0051301">
    <property type="term" value="P:cell division"/>
    <property type="evidence" value="ECO:0007669"/>
    <property type="project" value="InterPro"/>
</dbReference>
<evidence type="ECO:0000256" key="6">
    <source>
        <dbReference type="ARBA" id="ARBA00022984"/>
    </source>
</evidence>
<evidence type="ECO:0000313" key="18">
    <source>
        <dbReference type="Proteomes" id="UP000177325"/>
    </source>
</evidence>
<feature type="transmembrane region" description="Helical" evidence="16">
    <location>
        <begin position="304"/>
        <end position="329"/>
    </location>
</feature>
<evidence type="ECO:0000256" key="8">
    <source>
        <dbReference type="ARBA" id="ARBA00023136"/>
    </source>
</evidence>
<evidence type="ECO:0000256" key="9">
    <source>
        <dbReference type="ARBA" id="ARBA00032370"/>
    </source>
</evidence>
<feature type="transmembrane region" description="Helical" evidence="16">
    <location>
        <begin position="190"/>
        <end position="211"/>
    </location>
</feature>
<feature type="transmembrane region" description="Helical" evidence="16">
    <location>
        <begin position="43"/>
        <end position="64"/>
    </location>
</feature>
<keyword evidence="3" id="KW-0808">Transferase</keyword>
<dbReference type="EMBL" id="MFMM01000001">
    <property type="protein sequence ID" value="OGG85126.1"/>
    <property type="molecule type" value="Genomic_DNA"/>
</dbReference>
<keyword evidence="4 16" id="KW-0812">Transmembrane</keyword>
<evidence type="ECO:0000256" key="5">
    <source>
        <dbReference type="ARBA" id="ARBA00022960"/>
    </source>
</evidence>
<evidence type="ECO:0000256" key="12">
    <source>
        <dbReference type="ARBA" id="ARBA00041185"/>
    </source>
</evidence>
<name>A0A1F6FH07_9BACT</name>
<comment type="catalytic activity">
    <reaction evidence="15">
        <text>[GlcNAc-(1-&gt;4)-Mur2Ac(oyl-L-Ala-gamma-D-Glu-L-Lys-D-Ala-D-Ala)](n)-di-trans,octa-cis-undecaprenyl diphosphate + beta-D-GlcNAc-(1-&gt;4)-Mur2Ac(oyl-L-Ala-gamma-D-Glu-L-Lys-D-Ala-D-Ala)-di-trans,octa-cis-undecaprenyl diphosphate = [GlcNAc-(1-&gt;4)-Mur2Ac(oyl-L-Ala-gamma-D-Glu-L-Lys-D-Ala-D-Ala)](n+1)-di-trans,octa-cis-undecaprenyl diphosphate + di-trans,octa-cis-undecaprenyl diphosphate + H(+)</text>
        <dbReference type="Rhea" id="RHEA:23708"/>
        <dbReference type="Rhea" id="RHEA-COMP:9602"/>
        <dbReference type="Rhea" id="RHEA-COMP:9603"/>
        <dbReference type="ChEBI" id="CHEBI:15378"/>
        <dbReference type="ChEBI" id="CHEBI:58405"/>
        <dbReference type="ChEBI" id="CHEBI:60033"/>
        <dbReference type="ChEBI" id="CHEBI:78435"/>
        <dbReference type="EC" id="2.4.99.28"/>
    </reaction>
</comment>
<protein>
    <recommendedName>
        <fullName evidence="12">Probable peptidoglycan glycosyltransferase FtsW</fullName>
        <ecNumber evidence="14">2.4.99.28</ecNumber>
    </recommendedName>
    <alternativeName>
        <fullName evidence="13">Cell division protein FtsW</fullName>
    </alternativeName>
    <alternativeName>
        <fullName evidence="10">Cell wall polymerase</fullName>
    </alternativeName>
    <alternativeName>
        <fullName evidence="9">Peptidoglycan polymerase</fullName>
    </alternativeName>
</protein>
<accession>A0A1F6FH07</accession>
<evidence type="ECO:0000256" key="2">
    <source>
        <dbReference type="ARBA" id="ARBA00022676"/>
    </source>
</evidence>
<feature type="transmembrane region" description="Helical" evidence="16">
    <location>
        <begin position="341"/>
        <end position="362"/>
    </location>
</feature>
<comment type="caution">
    <text evidence="17">The sequence shown here is derived from an EMBL/GenBank/DDBJ whole genome shotgun (WGS) entry which is preliminary data.</text>
</comment>
<dbReference type="Pfam" id="PF01098">
    <property type="entry name" value="FTSW_RODA_SPOVE"/>
    <property type="match status" value="1"/>
</dbReference>
<evidence type="ECO:0000313" key="17">
    <source>
        <dbReference type="EMBL" id="OGG85126.1"/>
    </source>
</evidence>
<sequence>MTSRSPKSIDSLLLILVCILVVGGFFIFSSASLGLLARSGASFSSVAFSQFFFGIVGGGIAMLVASNIFYRNWRQYAFYIYVATALFTLAVFIPGLGMTHGGATRWLDLGFTTIQPSELFKIGFVIYVATLLSGTHRQIETLRYGVVPFIAVIAATGLIVLSLPDTDTFLIMVMAGVAMFVTAGAKWKHILAMAGAGFILLMAIAFMRPYVMDRITTFMHPESDPLGSGYQIQQSLIAIGSGGWFGRGYGQSIQKFEYLPEPIGDSVFAVYAEEFGFVGSFALVLILAFFTFRGFKIATQSNDLFGMLLVVGFMTLIVAQAFLNIAAMAGIAPLSGLPLPFISHGGTALMTTLGMLGIVLNVSKYQNSTIRT</sequence>